<keyword evidence="1" id="KW-0342">GTP-binding</keyword>
<dbReference type="GO" id="GO:0005525">
    <property type="term" value="F:GTP binding"/>
    <property type="evidence" value="ECO:0007669"/>
    <property type="project" value="UniProtKB-KW"/>
</dbReference>
<feature type="domain" description="Septin-type G" evidence="3">
    <location>
        <begin position="58"/>
        <end position="140"/>
    </location>
</feature>
<feature type="coiled-coil region" evidence="2">
    <location>
        <begin position="311"/>
        <end position="341"/>
    </location>
</feature>
<dbReference type="AlphaFoldDB" id="A0A8C9XFG7"/>
<dbReference type="PANTHER" id="PTHR32046">
    <property type="entry name" value="G DOMAIN-CONTAINING PROTEIN"/>
    <property type="match status" value="1"/>
</dbReference>
<reference evidence="4" key="1">
    <citation type="submission" date="2025-08" db="UniProtKB">
        <authorList>
            <consortium name="Ensembl"/>
        </authorList>
    </citation>
    <scope>IDENTIFICATION</scope>
</reference>
<keyword evidence="2" id="KW-0175">Coiled coil</keyword>
<dbReference type="PANTHER" id="PTHR32046:SF11">
    <property type="entry name" value="IMMUNE-ASSOCIATED NUCLEOTIDE-BINDING PROTEIN 10-LIKE"/>
    <property type="match status" value="1"/>
</dbReference>
<sequence length="530" mass="60931">MNTSSKYDKIPRKVLIQGSPTIYQLKLKKENIQPQRTIKENIGTLTRMTLGEKDPNKINKTILLVGETGTGKSTLINALVNYAMGVEWEDDVWFQIVEDEKRSQSESQTSDVIVYQIFGFEDKTLPYSLTIIDTPGYGDTRGIEQDAIVSQRLLDLFHSEDGVHEINAVGLVMKASENRLSDRLRYIFDSVMSLFGKDIEKNIVALITHSNGVTPENVLNALKAANIKCAKDEENETVHFLFDNCQSTQKTKKNKVALKGAWEVTMDQIGQFTDFLTENTPKRLETTVEVLDTHTRLTACIQDLQDRIKFIDLKQAEILQIQQLLKKHKEEMKKNENFTIEFDEPYIDTERIKGGMWGLFFYEGAVCCKTCQRNCHYPKCTVAWYPRDCEVMNSGCCTVCGCSVSAHVKEEWKYVNKTRNVKKTLQDVKDKYERNKAGSESKSSLLETLKKNMEELQKEKDQLLEESFQHVVKLEQIALNVNSVSTYDHLDFLIEKMTEKGDTGKKRKLEEMKVWVGKRWWVGLKDMMCI</sequence>
<dbReference type="Proteomes" id="UP000694568">
    <property type="component" value="Unplaced"/>
</dbReference>
<name>A0A8C9XFG7_SANLU</name>
<evidence type="ECO:0000313" key="5">
    <source>
        <dbReference type="Proteomes" id="UP000694568"/>
    </source>
</evidence>
<evidence type="ECO:0000256" key="1">
    <source>
        <dbReference type="RuleBase" id="RU004560"/>
    </source>
</evidence>
<feature type="coiled-coil region" evidence="2">
    <location>
        <begin position="415"/>
        <end position="466"/>
    </location>
</feature>
<comment type="similarity">
    <text evidence="1">Belongs to the TRAFAC class TrmE-Era-EngA-EngB-Septin-like GTPase superfamily. Septin GTPase family.</text>
</comment>
<dbReference type="InterPro" id="IPR027417">
    <property type="entry name" value="P-loop_NTPase"/>
</dbReference>
<dbReference type="SUPFAM" id="SSF52540">
    <property type="entry name" value="P-loop containing nucleoside triphosphate hydrolases"/>
    <property type="match status" value="2"/>
</dbReference>
<protein>
    <submittedName>
        <fullName evidence="4">Uncharacterized LOC116067090</fullName>
    </submittedName>
</protein>
<evidence type="ECO:0000313" key="4">
    <source>
        <dbReference type="Ensembl" id="ENSSLUP00000009911.1"/>
    </source>
</evidence>
<evidence type="ECO:0000259" key="3">
    <source>
        <dbReference type="Pfam" id="PF00735"/>
    </source>
</evidence>
<keyword evidence="5" id="KW-1185">Reference proteome</keyword>
<dbReference type="Ensembl" id="ENSSLUT00000010223.1">
    <property type="protein sequence ID" value="ENSSLUP00000009911.1"/>
    <property type="gene ID" value="ENSSLUG00000004675.1"/>
</dbReference>
<dbReference type="Pfam" id="PF00735">
    <property type="entry name" value="Septin"/>
    <property type="match status" value="1"/>
</dbReference>
<organism evidence="4 5">
    <name type="scientific">Sander lucioperca</name>
    <name type="common">Pike-perch</name>
    <name type="synonym">Perca lucioperca</name>
    <dbReference type="NCBI Taxonomy" id="283035"/>
    <lineage>
        <taxon>Eukaryota</taxon>
        <taxon>Metazoa</taxon>
        <taxon>Chordata</taxon>
        <taxon>Craniata</taxon>
        <taxon>Vertebrata</taxon>
        <taxon>Euteleostomi</taxon>
        <taxon>Actinopterygii</taxon>
        <taxon>Neopterygii</taxon>
        <taxon>Teleostei</taxon>
        <taxon>Neoteleostei</taxon>
        <taxon>Acanthomorphata</taxon>
        <taxon>Eupercaria</taxon>
        <taxon>Perciformes</taxon>
        <taxon>Percoidei</taxon>
        <taxon>Percidae</taxon>
        <taxon>Luciopercinae</taxon>
        <taxon>Sander</taxon>
    </lineage>
</organism>
<reference evidence="4" key="2">
    <citation type="submission" date="2025-09" db="UniProtKB">
        <authorList>
            <consortium name="Ensembl"/>
        </authorList>
    </citation>
    <scope>IDENTIFICATION</scope>
</reference>
<dbReference type="InterPro" id="IPR025662">
    <property type="entry name" value="Sigma_54_int_dom_ATP-bd_1"/>
</dbReference>
<accession>A0A8C9XFG7</accession>
<evidence type="ECO:0000256" key="2">
    <source>
        <dbReference type="SAM" id="Coils"/>
    </source>
</evidence>
<dbReference type="GeneTree" id="ENSGT00500000044904"/>
<dbReference type="InterPro" id="IPR030379">
    <property type="entry name" value="G_SEPTIN_dom"/>
</dbReference>
<dbReference type="PROSITE" id="PS00675">
    <property type="entry name" value="SIGMA54_INTERACT_1"/>
    <property type="match status" value="1"/>
</dbReference>
<proteinExistence type="inferred from homology"/>
<dbReference type="Gene3D" id="3.40.50.300">
    <property type="entry name" value="P-loop containing nucleotide triphosphate hydrolases"/>
    <property type="match status" value="1"/>
</dbReference>
<keyword evidence="1" id="KW-0547">Nucleotide-binding</keyword>